<evidence type="ECO:0000313" key="5">
    <source>
        <dbReference type="EMBL" id="KAK9272710.1"/>
    </source>
</evidence>
<gene>
    <name evidence="5" type="ORF">L1049_003087</name>
</gene>
<dbReference type="Pfam" id="PF00954">
    <property type="entry name" value="S_locus_glycop"/>
    <property type="match status" value="1"/>
</dbReference>
<keyword evidence="6" id="KW-1185">Reference proteome</keyword>
<dbReference type="InterPro" id="IPR000858">
    <property type="entry name" value="S_locus_glycoprot_dom"/>
</dbReference>
<comment type="caution">
    <text evidence="5">The sequence shown here is derived from an EMBL/GenBank/DDBJ whole genome shotgun (WGS) entry which is preliminary data.</text>
</comment>
<evidence type="ECO:0000313" key="6">
    <source>
        <dbReference type="Proteomes" id="UP001415857"/>
    </source>
</evidence>
<dbReference type="PANTHER" id="PTHR47976">
    <property type="entry name" value="G-TYPE LECTIN S-RECEPTOR-LIKE SERINE/THREONINE-PROTEIN KINASE SD2-5"/>
    <property type="match status" value="1"/>
</dbReference>
<feature type="chain" id="PRO_5042952159" description="S-locus glycoprotein domain-containing protein" evidence="3">
    <location>
        <begin position="22"/>
        <end position="324"/>
    </location>
</feature>
<evidence type="ECO:0000256" key="2">
    <source>
        <dbReference type="ARBA" id="ARBA00023157"/>
    </source>
</evidence>
<keyword evidence="1 3" id="KW-0732">Signal</keyword>
<dbReference type="InterPro" id="IPR051343">
    <property type="entry name" value="G-type_lectin_kinases/EP1-like"/>
</dbReference>
<accession>A0AAP0NGZ6</accession>
<evidence type="ECO:0000259" key="4">
    <source>
        <dbReference type="Pfam" id="PF00954"/>
    </source>
</evidence>
<dbReference type="AlphaFoldDB" id="A0AAP0NGZ6"/>
<sequence>MVPKKLLVLLAMAMATGRVQISASPADSYWNPYTIRISAKLLNLNRRGLLCIRDSFGFNVHTLANSTPYSVKSETFIYRATLDADGVFRLYSHSFQKADNSTTSLEWSSLQNQCEVKGFCGFNSFCSSNGSTKADCFCFPGFVFVNPDMRFLGCYRSFNDEDCGRKELPMSYSMTSWNNMTFEGFYYFSYSVVLMNKENCSNFCLEDCYCEAALYSSGICSTRKLPLTYGRVNQNELDTLFLKVEGDYNSTIQREPIEIKTKLILILAVARAHLICHSMIDGRESCNHDGRKARGYIADLKAKDSHCTYVEARAIHCIHSSLTC</sequence>
<feature type="signal peptide" evidence="3">
    <location>
        <begin position="1"/>
        <end position="21"/>
    </location>
</feature>
<protein>
    <recommendedName>
        <fullName evidence="4">S-locus glycoprotein domain-containing protein</fullName>
    </recommendedName>
</protein>
<name>A0AAP0NGZ6_LIQFO</name>
<dbReference type="EMBL" id="JBBPBK010000013">
    <property type="protein sequence ID" value="KAK9272710.1"/>
    <property type="molecule type" value="Genomic_DNA"/>
</dbReference>
<dbReference type="PANTHER" id="PTHR47976:SF27">
    <property type="entry name" value="RECEPTOR-LIKE SERINE_THREONINE-PROTEIN KINASE"/>
    <property type="match status" value="1"/>
</dbReference>
<feature type="domain" description="S-locus glycoprotein" evidence="4">
    <location>
        <begin position="63"/>
        <end position="143"/>
    </location>
</feature>
<keyword evidence="2" id="KW-1015">Disulfide bond</keyword>
<proteinExistence type="predicted"/>
<dbReference type="GO" id="GO:0048544">
    <property type="term" value="P:recognition of pollen"/>
    <property type="evidence" value="ECO:0007669"/>
    <property type="project" value="InterPro"/>
</dbReference>
<evidence type="ECO:0000256" key="1">
    <source>
        <dbReference type="ARBA" id="ARBA00022729"/>
    </source>
</evidence>
<evidence type="ECO:0000256" key="3">
    <source>
        <dbReference type="SAM" id="SignalP"/>
    </source>
</evidence>
<organism evidence="5 6">
    <name type="scientific">Liquidambar formosana</name>
    <name type="common">Formosan gum</name>
    <dbReference type="NCBI Taxonomy" id="63359"/>
    <lineage>
        <taxon>Eukaryota</taxon>
        <taxon>Viridiplantae</taxon>
        <taxon>Streptophyta</taxon>
        <taxon>Embryophyta</taxon>
        <taxon>Tracheophyta</taxon>
        <taxon>Spermatophyta</taxon>
        <taxon>Magnoliopsida</taxon>
        <taxon>eudicotyledons</taxon>
        <taxon>Gunneridae</taxon>
        <taxon>Pentapetalae</taxon>
        <taxon>Saxifragales</taxon>
        <taxon>Altingiaceae</taxon>
        <taxon>Liquidambar</taxon>
    </lineage>
</organism>
<reference evidence="5 6" key="1">
    <citation type="journal article" date="2024" name="Plant J.">
        <title>Genome sequences and population genomics reveal climatic adaptation and genomic divergence between two closely related sweetgum species.</title>
        <authorList>
            <person name="Xu W.Q."/>
            <person name="Ren C.Q."/>
            <person name="Zhang X.Y."/>
            <person name="Comes H.P."/>
            <person name="Liu X.H."/>
            <person name="Li Y.G."/>
            <person name="Kettle C.J."/>
            <person name="Jalonen R."/>
            <person name="Gaisberger H."/>
            <person name="Ma Y.Z."/>
            <person name="Qiu Y.X."/>
        </authorList>
    </citation>
    <scope>NUCLEOTIDE SEQUENCE [LARGE SCALE GENOMIC DNA]</scope>
    <source>
        <strain evidence="5">Hangzhou</strain>
    </source>
</reference>
<dbReference type="Proteomes" id="UP001415857">
    <property type="component" value="Unassembled WGS sequence"/>
</dbReference>